<dbReference type="PANTHER" id="PTHR34737:SF2">
    <property type="entry name" value="EF-HAND DOMAIN-CONTAINING PROTEIN"/>
    <property type="match status" value="1"/>
</dbReference>
<dbReference type="STRING" id="3088.A0A383V3L6"/>
<dbReference type="PANTHER" id="PTHR34737">
    <property type="entry name" value="EF-HAND DOMAIN-CONTAINING PROTEIN"/>
    <property type="match status" value="1"/>
</dbReference>
<accession>A0A383V3L6</accession>
<feature type="signal peptide" evidence="2">
    <location>
        <begin position="1"/>
        <end position="23"/>
    </location>
</feature>
<organism evidence="4 5">
    <name type="scientific">Tetradesmus obliquus</name>
    <name type="common">Green alga</name>
    <name type="synonym">Acutodesmus obliquus</name>
    <dbReference type="NCBI Taxonomy" id="3088"/>
    <lineage>
        <taxon>Eukaryota</taxon>
        <taxon>Viridiplantae</taxon>
        <taxon>Chlorophyta</taxon>
        <taxon>core chlorophytes</taxon>
        <taxon>Chlorophyceae</taxon>
        <taxon>CS clade</taxon>
        <taxon>Sphaeropleales</taxon>
        <taxon>Scenedesmaceae</taxon>
        <taxon>Tetradesmus</taxon>
    </lineage>
</organism>
<proteinExistence type="predicted"/>
<evidence type="ECO:0000256" key="2">
    <source>
        <dbReference type="SAM" id="SignalP"/>
    </source>
</evidence>
<dbReference type="Proteomes" id="UP000256970">
    <property type="component" value="Unassembled WGS sequence"/>
</dbReference>
<evidence type="ECO:0000313" key="5">
    <source>
        <dbReference type="Proteomes" id="UP000256970"/>
    </source>
</evidence>
<feature type="domain" description="Temptin Cys/Cys disulfide" evidence="3">
    <location>
        <begin position="21"/>
        <end position="113"/>
    </location>
</feature>
<name>A0A383V3L6_TETOB</name>
<feature type="chain" id="PRO_5016805398" description="Temptin Cys/Cys disulfide domain-containing protein" evidence="2">
    <location>
        <begin position="24"/>
        <end position="146"/>
    </location>
</feature>
<protein>
    <recommendedName>
        <fullName evidence="3">Temptin Cys/Cys disulfide domain-containing protein</fullName>
    </recommendedName>
</protein>
<sequence>MRAAAAVLVALCLAQLLVSSVHAYPRFKSELPAIPVVAGQPWPGVGHVAREGGGKRNAFGKDFDEAGYRWTRELCRMDSDGDGFTNGQELGDPDCTWVKGQPQRTAAALSHPGLATSVPAAAQPAAASAPPAAATGNPATATASGK</sequence>
<evidence type="ECO:0000313" key="4">
    <source>
        <dbReference type="EMBL" id="SZX59533.1"/>
    </source>
</evidence>
<evidence type="ECO:0000256" key="1">
    <source>
        <dbReference type="SAM" id="MobiDB-lite"/>
    </source>
</evidence>
<dbReference type="InterPro" id="IPR055313">
    <property type="entry name" value="Temptin-like"/>
</dbReference>
<dbReference type="AlphaFoldDB" id="A0A383V3L6"/>
<dbReference type="InterPro" id="IPR057626">
    <property type="entry name" value="S-S_Temptin"/>
</dbReference>
<keyword evidence="5" id="KW-1185">Reference proteome</keyword>
<gene>
    <name evidence="4" type="ORF">BQ4739_LOCUS145</name>
</gene>
<keyword evidence="2" id="KW-0732">Signal</keyword>
<dbReference type="Pfam" id="PF24784">
    <property type="entry name" value="Temptin_C"/>
    <property type="match status" value="1"/>
</dbReference>
<dbReference type="EMBL" id="FNXT01000003">
    <property type="protein sequence ID" value="SZX59533.1"/>
    <property type="molecule type" value="Genomic_DNA"/>
</dbReference>
<reference evidence="4 5" key="1">
    <citation type="submission" date="2016-10" db="EMBL/GenBank/DDBJ databases">
        <authorList>
            <person name="Cai Z."/>
        </authorList>
    </citation>
    <scope>NUCLEOTIDE SEQUENCE [LARGE SCALE GENOMIC DNA]</scope>
</reference>
<feature type="region of interest" description="Disordered" evidence="1">
    <location>
        <begin position="119"/>
        <end position="146"/>
    </location>
</feature>
<evidence type="ECO:0000259" key="3">
    <source>
        <dbReference type="Pfam" id="PF24784"/>
    </source>
</evidence>